<dbReference type="EMBL" id="SKBQ01000009">
    <property type="protein sequence ID" value="TPX06811.1"/>
    <property type="molecule type" value="Genomic_DNA"/>
</dbReference>
<protein>
    <submittedName>
        <fullName evidence="3">Uncharacterized protein</fullName>
    </submittedName>
</protein>
<feature type="compositionally biased region" description="Basic and acidic residues" evidence="1">
    <location>
        <begin position="423"/>
        <end position="433"/>
    </location>
</feature>
<feature type="transmembrane region" description="Helical" evidence="2">
    <location>
        <begin position="181"/>
        <end position="202"/>
    </location>
</feature>
<feature type="region of interest" description="Disordered" evidence="1">
    <location>
        <begin position="390"/>
        <end position="433"/>
    </location>
</feature>
<comment type="caution">
    <text evidence="3">The sequence shown here is derived from an EMBL/GenBank/DDBJ whole genome shotgun (WGS) entry which is preliminary data.</text>
</comment>
<accession>A0A507APP9</accession>
<dbReference type="Proteomes" id="UP000319257">
    <property type="component" value="Unassembled WGS sequence"/>
</dbReference>
<dbReference type="AlphaFoldDB" id="A0A507APP9"/>
<evidence type="ECO:0000256" key="1">
    <source>
        <dbReference type="SAM" id="MobiDB-lite"/>
    </source>
</evidence>
<dbReference type="RefSeq" id="XP_030988522.1">
    <property type="nucleotide sequence ID" value="XM_031136482.1"/>
</dbReference>
<sequence>MPPNTFDFPIAPRANSTGHTPPGEAFKDQWTHPTDVFSVLLLLGGDVVNKALGQLSGGRLTPVTFSFGWVSYAITTLLASVGDTKLMPRDSEGSCLVITAKNGYTRTNSSWVIARMLRDHDSWMHPRVKSRLEWMIDERHHYLQRKAKPGTKIPRPGQTGLCISIYEPSKTVPAGKPRHDVTYWSGVFVAACQLLLATAPLIREHDWSILVITVCGTVLALGTGSLPEWAIEKWACRRGSHNSYILTSGNGAQHAILILGNGKGLNLEDLAVGSQMQPRPSSTHTRFILAVISIMWIGLLVSAAGMTENTSYLLAIGGIGMIHNVVVVGLRRDPSTLGIHLEYRDVVGEMTVMDALLDLEAKYPQVGASLLPIFFPGQLRLDETSKWEALRQRGEQQAEQATSSEGQQEPAQEPAQDPAPESWEAHAKTFETG</sequence>
<proteinExistence type="predicted"/>
<feature type="transmembrane region" description="Helical" evidence="2">
    <location>
        <begin position="312"/>
        <end position="330"/>
    </location>
</feature>
<keyword evidence="2" id="KW-0812">Transmembrane</keyword>
<dbReference type="GeneID" id="41969754"/>
<keyword evidence="2" id="KW-1133">Transmembrane helix</keyword>
<evidence type="ECO:0000313" key="3">
    <source>
        <dbReference type="EMBL" id="TPX06811.1"/>
    </source>
</evidence>
<feature type="compositionally biased region" description="Low complexity" evidence="1">
    <location>
        <begin position="403"/>
        <end position="422"/>
    </location>
</feature>
<keyword evidence="2" id="KW-0472">Membrane</keyword>
<keyword evidence="4" id="KW-1185">Reference proteome</keyword>
<dbReference type="InParanoid" id="A0A507APP9"/>
<evidence type="ECO:0000256" key="2">
    <source>
        <dbReference type="SAM" id="Phobius"/>
    </source>
</evidence>
<reference evidence="3 4" key="1">
    <citation type="submission" date="2019-06" db="EMBL/GenBank/DDBJ databases">
        <title>Draft genome sequence of the filamentous fungus Phialemoniopsis curvata isolated from diesel fuel.</title>
        <authorList>
            <person name="Varaljay V.A."/>
            <person name="Lyon W.J."/>
            <person name="Crouch A.L."/>
            <person name="Drake C.E."/>
            <person name="Hollomon J.M."/>
            <person name="Nadeau L.J."/>
            <person name="Nunn H.S."/>
            <person name="Stevenson B.S."/>
            <person name="Bojanowski C.L."/>
            <person name="Crookes-Goodson W.J."/>
        </authorList>
    </citation>
    <scope>NUCLEOTIDE SEQUENCE [LARGE SCALE GENOMIC DNA]</scope>
    <source>
        <strain evidence="3 4">D216</strain>
    </source>
</reference>
<organism evidence="3 4">
    <name type="scientific">Thyridium curvatum</name>
    <dbReference type="NCBI Taxonomy" id="1093900"/>
    <lineage>
        <taxon>Eukaryota</taxon>
        <taxon>Fungi</taxon>
        <taxon>Dikarya</taxon>
        <taxon>Ascomycota</taxon>
        <taxon>Pezizomycotina</taxon>
        <taxon>Sordariomycetes</taxon>
        <taxon>Sordariomycetidae</taxon>
        <taxon>Thyridiales</taxon>
        <taxon>Thyridiaceae</taxon>
        <taxon>Thyridium</taxon>
    </lineage>
</organism>
<dbReference type="STRING" id="1093900.A0A507APP9"/>
<feature type="transmembrane region" description="Helical" evidence="2">
    <location>
        <begin position="208"/>
        <end position="231"/>
    </location>
</feature>
<name>A0A507APP9_9PEZI</name>
<evidence type="ECO:0000313" key="4">
    <source>
        <dbReference type="Proteomes" id="UP000319257"/>
    </source>
</evidence>
<feature type="transmembrane region" description="Helical" evidence="2">
    <location>
        <begin position="287"/>
        <end position="306"/>
    </location>
</feature>
<dbReference type="OrthoDB" id="1937642at2759"/>
<gene>
    <name evidence="3" type="ORF">E0L32_002307</name>
</gene>
<feature type="region of interest" description="Disordered" evidence="1">
    <location>
        <begin position="1"/>
        <end position="27"/>
    </location>
</feature>